<dbReference type="RefSeq" id="WP_193721673.1">
    <property type="nucleotide sequence ID" value="NZ_WHPC01000205.1"/>
</dbReference>
<protein>
    <recommendedName>
        <fullName evidence="1">Putative zinc-finger domain-containing protein</fullName>
    </recommendedName>
</protein>
<evidence type="ECO:0000259" key="1">
    <source>
        <dbReference type="Pfam" id="PF13490"/>
    </source>
</evidence>
<reference evidence="2 3" key="1">
    <citation type="submission" date="2019-10" db="EMBL/GenBank/DDBJ databases">
        <title>Georgenia wutianyii sp. nov. and Georgenia yuyongxinii sp. nov. isolated from plateau pika (Ochotona curzoniae) in the Qinghai-Tibet plateau of China.</title>
        <authorList>
            <person name="Tian Z."/>
        </authorList>
    </citation>
    <scope>NUCLEOTIDE SEQUENCE [LARGE SCALE GENOMIC DNA]</scope>
    <source>
        <strain evidence="2 3">JCM 19765</strain>
    </source>
</reference>
<dbReference type="EMBL" id="WHPC01000205">
    <property type="protein sequence ID" value="MPV39207.1"/>
    <property type="molecule type" value="Genomic_DNA"/>
</dbReference>
<dbReference type="AlphaFoldDB" id="A0A6N7EQN1"/>
<evidence type="ECO:0000313" key="2">
    <source>
        <dbReference type="EMBL" id="MPV39207.1"/>
    </source>
</evidence>
<accession>A0A6N7EQN1</accession>
<organism evidence="2 3">
    <name type="scientific">Georgenia subflava</name>
    <dbReference type="NCBI Taxonomy" id="1622177"/>
    <lineage>
        <taxon>Bacteria</taxon>
        <taxon>Bacillati</taxon>
        <taxon>Actinomycetota</taxon>
        <taxon>Actinomycetes</taxon>
        <taxon>Micrococcales</taxon>
        <taxon>Bogoriellaceae</taxon>
        <taxon>Georgenia</taxon>
    </lineage>
</organism>
<comment type="caution">
    <text evidence="2">The sequence shown here is derived from an EMBL/GenBank/DDBJ whole genome shotgun (WGS) entry which is preliminary data.</text>
</comment>
<evidence type="ECO:0000313" key="3">
    <source>
        <dbReference type="Proteomes" id="UP000437709"/>
    </source>
</evidence>
<keyword evidence="3" id="KW-1185">Reference proteome</keyword>
<feature type="domain" description="Putative zinc-finger" evidence="1">
    <location>
        <begin position="7"/>
        <end position="35"/>
    </location>
</feature>
<gene>
    <name evidence="2" type="ORF">GB881_19600</name>
</gene>
<name>A0A6N7EQN1_9MICO</name>
<dbReference type="Proteomes" id="UP000437709">
    <property type="component" value="Unassembled WGS sequence"/>
</dbReference>
<sequence length="101" mass="10960">MRHLGDDVSALVDGQLPPARTEEALAHLVLCERCASLVAVERASRHHLAQARDVPPDDDLTWRLLQVANTPPPVPAHGARALAGRAWQPLATGRGRRRALV</sequence>
<feature type="non-terminal residue" evidence="2">
    <location>
        <position position="101"/>
    </location>
</feature>
<dbReference type="InterPro" id="IPR027383">
    <property type="entry name" value="Znf_put"/>
</dbReference>
<proteinExistence type="predicted"/>
<dbReference type="Pfam" id="PF13490">
    <property type="entry name" value="zf-HC2"/>
    <property type="match status" value="1"/>
</dbReference>